<sequence length="952" mass="99393">MKNLFKKARILSMVILVLAFLGCEDDDEGTTLPSVTAGFTFDLIPNTGSVSFINVSENADTFEWDFGNEATSTEIDPTVTFASGTYTVTLTANNVAGASDTFEDEITISIPEPPGPLALPIDFDGTNVDYDTIVGDNIGFSVATNPETGNGNTTNVGQMVAGGGQFQNVQFPLGTAVDFSSENKTIQLELFSSTEIAVLVKFEDGDGARDVEVGTTHTGSGWETLNFDFATDGVASFIDGDPQNGQALVPDGQYGGMILFIGFNTDPGVQGTFLVDNIVQTTAGGGGNINSGCSDTPVAAASLPLDFEACDTFASEFNFGSGITSELAANPAKGGINDSDFVLKVDKPAGSDFFAGIQNTFASNFDLTTTDAFKLKVYSSKANTVFRFELALNPQTDPVTGNPAPVFVTVPNANEWAEVEVVFTGLPGGPMAYNQLVIKPDNTPTDDPITDGGTYYFDDLRLEAAGSGGGFDSGLLTNGDFENGGDSWIGNALNVQTEGGNSFNFADVQMAGDPFSVNLSQVVEITQGTNYTLTFDASSDQARTMLAGIGLNEAPFTNTAPEVNLTTETQTFTLQLAANDFGGANSRILFDMGAAVGTVVIDNVSLVEGGDGSDTNGGGTGGTFDDGLLTNGDFENGGDSWIGNALNVQTEGGNSFNFADVQMAGDPFSVNLSQVVEITQGTNYTLTFDASSDQARTMLAGIGLNEAPFTNTAPEVNLTTETQTFTLQLAANDFGGANSRILFDMGAAVGTVVIDNVSLVEGGDGSDTNGGGTGGGCTGSEVSATTLPLDFEGCESFISAFSSIGDGGVVPSLDANPSASGINTSDNVLKVVRASGINRWGGVQNSFPAGTIDITTQVFKVKVYSSVPDVTYRFELALDPQTDPVTGNPAPVFRQVSGGANTWTEIEFTFINLPATPTTYNQLVIKPDNPDGSDGEVTTEERTFYFDDLRLE</sequence>
<organism evidence="3 4">
    <name type="scientific">Croceitalea rosinachiae</name>
    <dbReference type="NCBI Taxonomy" id="3075596"/>
    <lineage>
        <taxon>Bacteria</taxon>
        <taxon>Pseudomonadati</taxon>
        <taxon>Bacteroidota</taxon>
        <taxon>Flavobacteriia</taxon>
        <taxon>Flavobacteriales</taxon>
        <taxon>Flavobacteriaceae</taxon>
        <taxon>Croceitalea</taxon>
    </lineage>
</organism>
<feature type="chain" id="PRO_5046550647" evidence="1">
    <location>
        <begin position="20"/>
        <end position="952"/>
    </location>
</feature>
<dbReference type="PROSITE" id="PS51257">
    <property type="entry name" value="PROKAR_LIPOPROTEIN"/>
    <property type="match status" value="1"/>
</dbReference>
<dbReference type="Gene3D" id="2.60.120.260">
    <property type="entry name" value="Galactose-binding domain-like"/>
    <property type="match status" value="4"/>
</dbReference>
<dbReference type="SUPFAM" id="SSF49785">
    <property type="entry name" value="Galactose-binding domain-like"/>
    <property type="match status" value="2"/>
</dbReference>
<accession>A0ABU3AD63</accession>
<dbReference type="SUPFAM" id="SSF49299">
    <property type="entry name" value="PKD domain"/>
    <property type="match status" value="1"/>
</dbReference>
<dbReference type="InterPro" id="IPR000601">
    <property type="entry name" value="PKD_dom"/>
</dbReference>
<reference evidence="3 4" key="1">
    <citation type="submission" date="2023-09" db="EMBL/GenBank/DDBJ databases">
        <authorList>
            <person name="Rey-Velasco X."/>
        </authorList>
    </citation>
    <scope>NUCLEOTIDE SEQUENCE [LARGE SCALE GENOMIC DNA]</scope>
    <source>
        <strain evidence="3 4">F388</strain>
    </source>
</reference>
<feature type="signal peptide" evidence="1">
    <location>
        <begin position="1"/>
        <end position="19"/>
    </location>
</feature>
<dbReference type="Proteomes" id="UP001255246">
    <property type="component" value="Unassembled WGS sequence"/>
</dbReference>
<comment type="caution">
    <text evidence="3">The sequence shown here is derived from an EMBL/GenBank/DDBJ whole genome shotgun (WGS) entry which is preliminary data.</text>
</comment>
<dbReference type="RefSeq" id="WP_311352557.1">
    <property type="nucleotide sequence ID" value="NZ_JAVRHR010000003.1"/>
</dbReference>
<gene>
    <name evidence="3" type="ORF">RM706_13830</name>
</gene>
<evidence type="ECO:0000313" key="4">
    <source>
        <dbReference type="Proteomes" id="UP001255246"/>
    </source>
</evidence>
<dbReference type="Gene3D" id="2.60.40.10">
    <property type="entry name" value="Immunoglobulins"/>
    <property type="match status" value="1"/>
</dbReference>
<dbReference type="CDD" id="cd00146">
    <property type="entry name" value="PKD"/>
    <property type="match status" value="1"/>
</dbReference>
<dbReference type="InterPro" id="IPR035986">
    <property type="entry name" value="PKD_dom_sf"/>
</dbReference>
<keyword evidence="1" id="KW-0732">Signal</keyword>
<dbReference type="Pfam" id="PF18911">
    <property type="entry name" value="PKD_4"/>
    <property type="match status" value="1"/>
</dbReference>
<dbReference type="EMBL" id="JAVRHR010000003">
    <property type="protein sequence ID" value="MDT0608121.1"/>
    <property type="molecule type" value="Genomic_DNA"/>
</dbReference>
<evidence type="ECO:0000259" key="2">
    <source>
        <dbReference type="PROSITE" id="PS50093"/>
    </source>
</evidence>
<dbReference type="PROSITE" id="PS50093">
    <property type="entry name" value="PKD"/>
    <property type="match status" value="1"/>
</dbReference>
<dbReference type="InterPro" id="IPR013783">
    <property type="entry name" value="Ig-like_fold"/>
</dbReference>
<feature type="domain" description="PKD" evidence="2">
    <location>
        <begin position="61"/>
        <end position="111"/>
    </location>
</feature>
<dbReference type="SMART" id="SM00089">
    <property type="entry name" value="PKD"/>
    <property type="match status" value="1"/>
</dbReference>
<protein>
    <submittedName>
        <fullName evidence="3">PKD domain-containing protein</fullName>
    </submittedName>
</protein>
<name>A0ABU3AD63_9FLAO</name>
<keyword evidence="4" id="KW-1185">Reference proteome</keyword>
<evidence type="ECO:0000256" key="1">
    <source>
        <dbReference type="SAM" id="SignalP"/>
    </source>
</evidence>
<evidence type="ECO:0000313" key="3">
    <source>
        <dbReference type="EMBL" id="MDT0608121.1"/>
    </source>
</evidence>
<dbReference type="InterPro" id="IPR008979">
    <property type="entry name" value="Galactose-bd-like_sf"/>
</dbReference>
<dbReference type="InterPro" id="IPR022409">
    <property type="entry name" value="PKD/Chitinase_dom"/>
</dbReference>
<proteinExistence type="predicted"/>